<proteinExistence type="predicted"/>
<feature type="transmembrane region" description="Helical" evidence="1">
    <location>
        <begin position="173"/>
        <end position="192"/>
    </location>
</feature>
<evidence type="ECO:0000259" key="2">
    <source>
        <dbReference type="Pfam" id="PF01757"/>
    </source>
</evidence>
<protein>
    <recommendedName>
        <fullName evidence="2">Acyltransferase 3 domain-containing protein</fullName>
    </recommendedName>
</protein>
<feature type="transmembrane region" description="Helical" evidence="1">
    <location>
        <begin position="132"/>
        <end position="161"/>
    </location>
</feature>
<feature type="transmembrane region" description="Helical" evidence="1">
    <location>
        <begin position="418"/>
        <end position="441"/>
    </location>
</feature>
<keyword evidence="4" id="KW-1185">Reference proteome</keyword>
<dbReference type="HOGENOM" id="CLU_606545_0_0_9"/>
<evidence type="ECO:0000256" key="1">
    <source>
        <dbReference type="SAM" id="Phobius"/>
    </source>
</evidence>
<dbReference type="InterPro" id="IPR002656">
    <property type="entry name" value="Acyl_transf_3_dom"/>
</dbReference>
<organism evidence="3 4">
    <name type="scientific">Dialister succinatiphilus YIT 11850</name>
    <dbReference type="NCBI Taxonomy" id="742743"/>
    <lineage>
        <taxon>Bacteria</taxon>
        <taxon>Bacillati</taxon>
        <taxon>Bacillota</taxon>
        <taxon>Negativicutes</taxon>
        <taxon>Veillonellales</taxon>
        <taxon>Veillonellaceae</taxon>
        <taxon>Dialister</taxon>
    </lineage>
</organism>
<dbReference type="Pfam" id="PF01757">
    <property type="entry name" value="Acyl_transf_3"/>
    <property type="match status" value="1"/>
</dbReference>
<reference evidence="3 4" key="1">
    <citation type="submission" date="2011-11" db="EMBL/GenBank/DDBJ databases">
        <title>The Genome Sequence of Dialister succinatiphilus YIT 11850.</title>
        <authorList>
            <consortium name="The Broad Institute Genome Sequencing Platform"/>
            <person name="Earl A."/>
            <person name="Ward D."/>
            <person name="Feldgarden M."/>
            <person name="Gevers D."/>
            <person name="Morotomi M."/>
            <person name="Young S.K."/>
            <person name="Zeng Q."/>
            <person name="Gargeya S."/>
            <person name="Fitzgerald M."/>
            <person name="Haas B."/>
            <person name="Abouelleil A."/>
            <person name="Alvarado L."/>
            <person name="Arachchi H.M."/>
            <person name="Berlin A."/>
            <person name="Brown A."/>
            <person name="Chapman S.B."/>
            <person name="Dunbar C."/>
            <person name="Gearin G."/>
            <person name="Goldberg J."/>
            <person name="Griggs A."/>
            <person name="Gujja S."/>
            <person name="Heiman D."/>
            <person name="Howarth C."/>
            <person name="Lui A."/>
            <person name="MacDonald P.J.P."/>
            <person name="Montmayeur A."/>
            <person name="Murphy C."/>
            <person name="Neiman D."/>
            <person name="Pearson M."/>
            <person name="Priest M."/>
            <person name="Roberts A."/>
            <person name="Saif S."/>
            <person name="Shea T."/>
            <person name="Sisk P."/>
            <person name="Stolte C."/>
            <person name="Sykes S."/>
            <person name="Wortman J."/>
            <person name="Nusbaum C."/>
            <person name="Birren B."/>
        </authorList>
    </citation>
    <scope>NUCLEOTIDE SEQUENCE [LARGE SCALE GENOMIC DNA]</scope>
    <source>
        <strain evidence="3 4">YIT 11850</strain>
    </source>
</reference>
<accession>H1CZD1</accession>
<evidence type="ECO:0000313" key="4">
    <source>
        <dbReference type="Proteomes" id="UP000003277"/>
    </source>
</evidence>
<dbReference type="STRING" id="742743.HMPREF9453_00724"/>
<feature type="transmembrane region" description="Helical" evidence="1">
    <location>
        <begin position="282"/>
        <end position="300"/>
    </location>
</feature>
<feature type="transmembrane region" description="Helical" evidence="1">
    <location>
        <begin position="312"/>
        <end position="333"/>
    </location>
</feature>
<feature type="transmembrane region" description="Helical" evidence="1">
    <location>
        <begin position="103"/>
        <end position="126"/>
    </location>
</feature>
<dbReference type="PATRIC" id="fig|742743.3.peg.732"/>
<comment type="caution">
    <text evidence="3">The sequence shown here is derived from an EMBL/GenBank/DDBJ whole genome shotgun (WGS) entry which is preliminary data.</text>
</comment>
<gene>
    <name evidence="3" type="ORF">HMPREF9453_00724</name>
</gene>
<feature type="transmembrane region" description="Helical" evidence="1">
    <location>
        <begin position="381"/>
        <end position="398"/>
    </location>
</feature>
<feature type="transmembrane region" description="Helical" evidence="1">
    <location>
        <begin position="248"/>
        <end position="270"/>
    </location>
</feature>
<dbReference type="eggNOG" id="COG3274">
    <property type="taxonomic scope" value="Bacteria"/>
</dbReference>
<feature type="domain" description="Acyltransferase 3" evidence="2">
    <location>
        <begin position="101"/>
        <end position="439"/>
    </location>
</feature>
<dbReference type="AlphaFoldDB" id="H1CZD1"/>
<feature type="transmembrane region" description="Helical" evidence="1">
    <location>
        <begin position="218"/>
        <end position="236"/>
    </location>
</feature>
<feature type="transmembrane region" description="Helical" evidence="1">
    <location>
        <begin position="353"/>
        <end position="369"/>
    </location>
</feature>
<name>H1CZD1_9FIRM</name>
<dbReference type="Proteomes" id="UP000003277">
    <property type="component" value="Unassembled WGS sequence"/>
</dbReference>
<keyword evidence="1" id="KW-1133">Transmembrane helix</keyword>
<evidence type="ECO:0000313" key="3">
    <source>
        <dbReference type="EMBL" id="EHO63299.1"/>
    </source>
</evidence>
<keyword evidence="1" id="KW-0812">Transmembrane</keyword>
<keyword evidence="1" id="KW-0472">Membrane</keyword>
<dbReference type="GO" id="GO:0016747">
    <property type="term" value="F:acyltransferase activity, transferring groups other than amino-acyl groups"/>
    <property type="evidence" value="ECO:0007669"/>
    <property type="project" value="InterPro"/>
</dbReference>
<dbReference type="EMBL" id="ADLT01000017">
    <property type="protein sequence ID" value="EHO63299.1"/>
    <property type="molecule type" value="Genomic_DNA"/>
</dbReference>
<sequence length="451" mass="51872">MIMILDVDVTAERRHYNTHRPRGRYHHPLNLLNPHTEGVSKGEAATTTLGPGGCLTLEPRVPKAYPSKEPSSPAKAMQKEGILLNTEKTVSAGRKKKKLHIEFLRALCIWLVMFTHTSTAGFSLYIERPASFFYPLYLAVPFWVKTAVPIFFMISGALLLGKEEPISTIWKKRIWRFLQVIFVFSLINYVWFYHNLPLSIPGHIAKFFTLLYTSDLATAYYFLYIYISFLLMLPIWRKLVKVLDEKLYLYLIGLNLFFVGVMPMVSFLIFKGSAEMNYFLNPLLAVSEPTFYFLMGYWIENVLPQSWLTKRNLVKLGIAALLGTAAAGAMTWYHGIAAGGMTEAISERFYDSFLFLNTAFVFCTCRWWFSTHHVSEKAGKALVFFGSMSFGVMLFEEITRNLTHVIYTHILLKYMYRIPFIDAVIWISMAYALGVVITWGLKKIPYFARLI</sequence>